<dbReference type="EMBL" id="CALNXI010000846">
    <property type="protein sequence ID" value="CAH3143004.1"/>
    <property type="molecule type" value="Genomic_DNA"/>
</dbReference>
<protein>
    <submittedName>
        <fullName evidence="1">Uncharacterized protein</fullName>
    </submittedName>
</protein>
<accession>A0ABN8PH61</accession>
<reference evidence="1 2" key="1">
    <citation type="submission" date="2022-05" db="EMBL/GenBank/DDBJ databases">
        <authorList>
            <consortium name="Genoscope - CEA"/>
            <person name="William W."/>
        </authorList>
    </citation>
    <scope>NUCLEOTIDE SEQUENCE [LARGE SCALE GENOMIC DNA]</scope>
</reference>
<dbReference type="Proteomes" id="UP001159427">
    <property type="component" value="Unassembled WGS sequence"/>
</dbReference>
<comment type="caution">
    <text evidence="1">The sequence shown here is derived from an EMBL/GenBank/DDBJ whole genome shotgun (WGS) entry which is preliminary data.</text>
</comment>
<proteinExistence type="predicted"/>
<sequence>MNADLLTWKREAVAITQMEQQPSLDGYGKKTWYIRIIKELWDAKGYGDLGLSSQSLRDQAAALEKTQRAGEQGKFTMGCTDRGHGKLKSLRWGKPVQGGTFRYLLSLCSKAKSTQRCVF</sequence>
<name>A0ABN8PH61_9CNID</name>
<gene>
    <name evidence="1" type="ORF">PEVE_00042680</name>
</gene>
<keyword evidence="2" id="KW-1185">Reference proteome</keyword>
<organism evidence="1 2">
    <name type="scientific">Porites evermanni</name>
    <dbReference type="NCBI Taxonomy" id="104178"/>
    <lineage>
        <taxon>Eukaryota</taxon>
        <taxon>Metazoa</taxon>
        <taxon>Cnidaria</taxon>
        <taxon>Anthozoa</taxon>
        <taxon>Hexacorallia</taxon>
        <taxon>Scleractinia</taxon>
        <taxon>Fungiina</taxon>
        <taxon>Poritidae</taxon>
        <taxon>Porites</taxon>
    </lineage>
</organism>
<evidence type="ECO:0000313" key="1">
    <source>
        <dbReference type="EMBL" id="CAH3143004.1"/>
    </source>
</evidence>
<evidence type="ECO:0000313" key="2">
    <source>
        <dbReference type="Proteomes" id="UP001159427"/>
    </source>
</evidence>